<keyword evidence="3 5" id="KW-1133">Transmembrane helix</keyword>
<evidence type="ECO:0000256" key="4">
    <source>
        <dbReference type="ARBA" id="ARBA00023136"/>
    </source>
</evidence>
<dbReference type="RefSeq" id="WP_125943024.1">
    <property type="nucleotide sequence ID" value="NZ_PXZH01000001.1"/>
</dbReference>
<evidence type="ECO:0000256" key="2">
    <source>
        <dbReference type="ARBA" id="ARBA00022692"/>
    </source>
</evidence>
<organism evidence="6 7">
    <name type="scientific">Vagococcus humatus</name>
    <dbReference type="NCBI Taxonomy" id="1889241"/>
    <lineage>
        <taxon>Bacteria</taxon>
        <taxon>Bacillati</taxon>
        <taxon>Bacillota</taxon>
        <taxon>Bacilli</taxon>
        <taxon>Lactobacillales</taxon>
        <taxon>Enterococcaceae</taxon>
        <taxon>Vagococcus</taxon>
    </lineage>
</organism>
<protein>
    <recommendedName>
        <fullName evidence="5">UPF0756 membrane protein C7P63_04865</fullName>
    </recommendedName>
</protein>
<gene>
    <name evidence="6" type="ORF">C7P63_04865</name>
</gene>
<name>A0A3R9ZY50_9ENTE</name>
<keyword evidence="2 5" id="KW-0812">Transmembrane</keyword>
<dbReference type="PANTHER" id="PTHR38452">
    <property type="entry name" value="UPF0756 MEMBRANE PROTEIN YEAL"/>
    <property type="match status" value="1"/>
</dbReference>
<dbReference type="PANTHER" id="PTHR38452:SF1">
    <property type="entry name" value="UPF0756 MEMBRANE PROTEIN YEAL"/>
    <property type="match status" value="1"/>
</dbReference>
<evidence type="ECO:0000256" key="3">
    <source>
        <dbReference type="ARBA" id="ARBA00022989"/>
    </source>
</evidence>
<dbReference type="GO" id="GO:0005886">
    <property type="term" value="C:plasma membrane"/>
    <property type="evidence" value="ECO:0007669"/>
    <property type="project" value="UniProtKB-SubCell"/>
</dbReference>
<reference evidence="6 7" key="1">
    <citation type="submission" date="2018-03" db="EMBL/GenBank/DDBJ databases">
        <authorList>
            <person name="Gulvik C.A."/>
        </authorList>
    </citation>
    <scope>NUCLEOTIDE SEQUENCE [LARGE SCALE GENOMIC DNA]</scope>
    <source>
        <strain evidence="6 7">JCM 31581</strain>
    </source>
</reference>
<keyword evidence="1 5" id="KW-1003">Cell membrane</keyword>
<proteinExistence type="inferred from homology"/>
<keyword evidence="7" id="KW-1185">Reference proteome</keyword>
<evidence type="ECO:0000313" key="6">
    <source>
        <dbReference type="EMBL" id="RST90411.1"/>
    </source>
</evidence>
<feature type="transmembrane region" description="Helical" evidence="5">
    <location>
        <begin position="49"/>
        <end position="72"/>
    </location>
</feature>
<comment type="subcellular location">
    <subcellularLocation>
        <location evidence="5">Cell membrane</location>
        <topology evidence="5">Multi-pass membrane protein</topology>
    </subcellularLocation>
</comment>
<dbReference type="EMBL" id="PXZH01000001">
    <property type="protein sequence ID" value="RST90411.1"/>
    <property type="molecule type" value="Genomic_DNA"/>
</dbReference>
<feature type="transmembrane region" description="Helical" evidence="5">
    <location>
        <begin position="111"/>
        <end position="144"/>
    </location>
</feature>
<comment type="caution">
    <text evidence="6">The sequence shown here is derived from an EMBL/GenBank/DDBJ whole genome shotgun (WGS) entry which is preliminary data.</text>
</comment>
<comment type="caution">
    <text evidence="5">Lacks conserved residue(s) required for the propagation of feature annotation.</text>
</comment>
<sequence length="153" mass="15778">MESWLFLLLILGIAALAKNKSLLIATAFILIMKALPISGKVFDYLSAKGINLGVTVISAAILVPIATGSIGLKDLINSFKSPAGWVAIGCGILVAILSAKGVGLIGQNPEITVALVFGTIMGVVLLKGVAAGPVIAAGMTYCILQLLQNWFSI</sequence>
<evidence type="ECO:0000256" key="5">
    <source>
        <dbReference type="HAMAP-Rule" id="MF_01874"/>
    </source>
</evidence>
<dbReference type="Proteomes" id="UP000277864">
    <property type="component" value="Unassembled WGS sequence"/>
</dbReference>
<keyword evidence="4 5" id="KW-0472">Membrane</keyword>
<dbReference type="AlphaFoldDB" id="A0A3R9ZY50"/>
<evidence type="ECO:0000256" key="1">
    <source>
        <dbReference type="ARBA" id="ARBA00022475"/>
    </source>
</evidence>
<feature type="transmembrane region" description="Helical" evidence="5">
    <location>
        <begin position="84"/>
        <end position="105"/>
    </location>
</feature>
<dbReference type="HAMAP" id="MF_01874">
    <property type="entry name" value="UPF0756"/>
    <property type="match status" value="1"/>
</dbReference>
<dbReference type="InterPro" id="IPR007382">
    <property type="entry name" value="UPF0756_TM"/>
</dbReference>
<dbReference type="Pfam" id="PF04284">
    <property type="entry name" value="DUF441"/>
    <property type="match status" value="1"/>
</dbReference>
<dbReference type="OrthoDB" id="80306at2"/>
<accession>A0A3R9ZY50</accession>
<comment type="similarity">
    <text evidence="5">Belongs to the UPF0756 family.</text>
</comment>
<evidence type="ECO:0000313" key="7">
    <source>
        <dbReference type="Proteomes" id="UP000277864"/>
    </source>
</evidence>